<dbReference type="PANTHER" id="PTHR22730">
    <property type="entry name" value="PROMININ PROM PROTEIN"/>
    <property type="match status" value="1"/>
</dbReference>
<dbReference type="AlphaFoldDB" id="A0A564Z977"/>
<reference evidence="9 10" key="1">
    <citation type="submission" date="2019-07" db="EMBL/GenBank/DDBJ databases">
        <authorList>
            <person name="Jastrzebski P J."/>
            <person name="Paukszto L."/>
            <person name="Jastrzebski P J."/>
        </authorList>
    </citation>
    <scope>NUCLEOTIDE SEQUENCE [LARGE SCALE GENOMIC DNA]</scope>
    <source>
        <strain evidence="9 10">WMS-il1</strain>
    </source>
</reference>
<dbReference type="GO" id="GO:0016020">
    <property type="term" value="C:membrane"/>
    <property type="evidence" value="ECO:0007669"/>
    <property type="project" value="UniProtKB-SubCell"/>
</dbReference>
<keyword evidence="6" id="KW-0325">Glycoprotein</keyword>
<keyword evidence="3 8" id="KW-0812">Transmembrane</keyword>
<evidence type="ECO:0000256" key="4">
    <source>
        <dbReference type="ARBA" id="ARBA00022989"/>
    </source>
</evidence>
<feature type="transmembrane region" description="Helical" evidence="8">
    <location>
        <begin position="180"/>
        <end position="208"/>
    </location>
</feature>
<keyword evidence="4 8" id="KW-1133">Transmembrane helix</keyword>
<feature type="transmembrane region" description="Helical" evidence="8">
    <location>
        <begin position="931"/>
        <end position="959"/>
    </location>
</feature>
<evidence type="ECO:0000256" key="3">
    <source>
        <dbReference type="ARBA" id="ARBA00022692"/>
    </source>
</evidence>
<comment type="similarity">
    <text evidence="2">Belongs to the prominin family.</text>
</comment>
<organism evidence="9 10">
    <name type="scientific">Hymenolepis diminuta</name>
    <name type="common">Rat tapeworm</name>
    <dbReference type="NCBI Taxonomy" id="6216"/>
    <lineage>
        <taxon>Eukaryota</taxon>
        <taxon>Metazoa</taxon>
        <taxon>Spiralia</taxon>
        <taxon>Lophotrochozoa</taxon>
        <taxon>Platyhelminthes</taxon>
        <taxon>Cestoda</taxon>
        <taxon>Eucestoda</taxon>
        <taxon>Cyclophyllidea</taxon>
        <taxon>Hymenolepididae</taxon>
        <taxon>Hymenolepis</taxon>
    </lineage>
</organism>
<keyword evidence="10" id="KW-1185">Reference proteome</keyword>
<dbReference type="InterPro" id="IPR008795">
    <property type="entry name" value="Prominin"/>
</dbReference>
<name>A0A564Z977_HYMDI</name>
<dbReference type="EMBL" id="CABIJS010000697">
    <property type="protein sequence ID" value="VUZ55899.1"/>
    <property type="molecule type" value="Genomic_DNA"/>
</dbReference>
<evidence type="ECO:0000256" key="1">
    <source>
        <dbReference type="ARBA" id="ARBA00004141"/>
    </source>
</evidence>
<dbReference type="PANTHER" id="PTHR22730:SF1">
    <property type="entry name" value="PROMININ-LIKE PROTEIN"/>
    <property type="match status" value="1"/>
</dbReference>
<evidence type="ECO:0000256" key="6">
    <source>
        <dbReference type="ARBA" id="ARBA00023180"/>
    </source>
</evidence>
<keyword evidence="5 8" id="KW-0472">Membrane</keyword>
<feature type="transmembrane region" description="Helical" evidence="8">
    <location>
        <begin position="613"/>
        <end position="636"/>
    </location>
</feature>
<proteinExistence type="inferred from homology"/>
<comment type="subcellular location">
    <subcellularLocation>
        <location evidence="1">Membrane</location>
        <topology evidence="1">Multi-pass membrane protein</topology>
    </subcellularLocation>
</comment>
<evidence type="ECO:0000256" key="7">
    <source>
        <dbReference type="SAM" id="Coils"/>
    </source>
</evidence>
<evidence type="ECO:0000256" key="2">
    <source>
        <dbReference type="ARBA" id="ARBA00006058"/>
    </source>
</evidence>
<feature type="coiled-coil region" evidence="7">
    <location>
        <begin position="372"/>
        <end position="399"/>
    </location>
</feature>
<accession>A0A564Z977</accession>
<feature type="transmembrane region" description="Helical" evidence="8">
    <location>
        <begin position="237"/>
        <end position="261"/>
    </location>
</feature>
<gene>
    <name evidence="9" type="ORF">WMSIL1_LOCUS13518</name>
</gene>
<evidence type="ECO:0000256" key="8">
    <source>
        <dbReference type="SAM" id="Phobius"/>
    </source>
</evidence>
<evidence type="ECO:0000256" key="5">
    <source>
        <dbReference type="ARBA" id="ARBA00023136"/>
    </source>
</evidence>
<dbReference type="Proteomes" id="UP000321570">
    <property type="component" value="Unassembled WGS sequence"/>
</dbReference>
<sequence>MCTRESGEGGVVISILPSHSTQQLIASILYAQLSTAVSLTGTKRYLHAFQMAIVDSSPLPFKELSLYIDCLSRQTIKVDRRMGLNVSLMAVTSAIMAWVIRTENGGVMNFLFSVTYPSQGGDPEFEINNDLQQHVMDYFMNSLLLRPLDLKVLQALPESMGGGKSGVDESHAHPNREPTIFWLTVSLFLLTTILIVILQIMTCCCCCLSSSGGNIVSSANKAVSNADFSHKSLVFRVLYIATLVITLTFLAAAIVLVIVYFSATAMTISYLESHPQTSSNESSTSLPDGLSSVTKHLEAFLRGGVNGGQTTTTDTINIFKDRTNMEIENQLGVTVDKVLMELQVDEAVKKGNSVSTSLNTFIMQIQGNAHVMASVKAKMDEISRNLDTANHELNNAFSNINSCDNQPDCKNLKVSDQLCLLKFLEVITSSHTKCILLLSSEDGVQNLKPPIASGSIDTQILTGASKNLNDVNTKLKDHLSKISKTVSDINVSTGDMVKSIMKEMNIDSVLGIVGQFWTDVQNQGDSVISQVSHSTDQAQQYLTQYIPYTRILFYIIGGIFIFLVGLATIVAIVLLYQAIGGRLFSDSIPDSVEVPNIGSFLCSKGSICCCSALFIPLLLIFTILIAVLLFVLSIALGEGCIYLFQDSAINKTDYVLNSIMRGQWNSFTSGSLGQIEYISAPPPKDLLKALNLYCDVKINPDSKGLLRAVGYTNLINVEKFVNSKEINDGIESGKKTVMENIDNVVKTSNLPDDATIGKLKTELEGAVNSYDLKATLTNINPNKLNEKTLSDYLKKLEEFSKTNPNINSIKSAIMSLKQVTKGIEDMKPDLNGLYTKLEGSQLQIANLQTNFGDVLTAVHSSISNINDKQKLTATVTGEYDKTAARLKVFLTTDGEKQFANMTDLLFPCSEANMAYTSVVGTTCGDSGGIKLLLALSYVLALNVLFIALLYFSLLVLAFSQHLRMQMLGREVDGLGDFGGDIDTFDETKWSDIDLNSSTDESVKQ</sequence>
<keyword evidence="7" id="KW-0175">Coiled coil</keyword>
<feature type="transmembrane region" description="Helical" evidence="8">
    <location>
        <begin position="551"/>
        <end position="576"/>
    </location>
</feature>
<evidence type="ECO:0000313" key="9">
    <source>
        <dbReference type="EMBL" id="VUZ55899.1"/>
    </source>
</evidence>
<protein>
    <submittedName>
        <fullName evidence="9">Uncharacterized protein</fullName>
    </submittedName>
</protein>
<evidence type="ECO:0000313" key="10">
    <source>
        <dbReference type="Proteomes" id="UP000321570"/>
    </source>
</evidence>
<feature type="transmembrane region" description="Helical" evidence="8">
    <location>
        <begin position="82"/>
        <end position="100"/>
    </location>
</feature>